<dbReference type="EMBL" id="RCHU02000016">
    <property type="protein sequence ID" value="KAL3569571.1"/>
    <property type="molecule type" value="Genomic_DNA"/>
</dbReference>
<accession>A0ACC4AUG9</accession>
<reference evidence="1 2" key="1">
    <citation type="journal article" date="2024" name="Plant Biotechnol. J.">
        <title>Genome and CRISPR/Cas9 system of a widespread forest tree (Populus alba) in the world.</title>
        <authorList>
            <person name="Liu Y.J."/>
            <person name="Jiang P.F."/>
            <person name="Han X.M."/>
            <person name="Li X.Y."/>
            <person name="Wang H.M."/>
            <person name="Wang Y.J."/>
            <person name="Wang X.X."/>
            <person name="Zeng Q.Y."/>
        </authorList>
    </citation>
    <scope>NUCLEOTIDE SEQUENCE [LARGE SCALE GENOMIC DNA]</scope>
    <source>
        <strain evidence="2">cv. PAL-ZL1</strain>
    </source>
</reference>
<proteinExistence type="predicted"/>
<sequence>MDLLLTAGDNLNIGSLCCRWVCYIVRDYLCAGGHLNSGSIAFMGFALLEGLPSHHATSSSRQQPNAR</sequence>
<gene>
    <name evidence="1" type="ORF">D5086_029461</name>
</gene>
<dbReference type="Proteomes" id="UP000309997">
    <property type="component" value="Unassembled WGS sequence"/>
</dbReference>
<keyword evidence="2" id="KW-1185">Reference proteome</keyword>
<name>A0ACC4AUG9_POPAL</name>
<evidence type="ECO:0000313" key="2">
    <source>
        <dbReference type="Proteomes" id="UP000309997"/>
    </source>
</evidence>
<comment type="caution">
    <text evidence="1">The sequence shown here is derived from an EMBL/GenBank/DDBJ whole genome shotgun (WGS) entry which is preliminary data.</text>
</comment>
<organism evidence="1 2">
    <name type="scientific">Populus alba</name>
    <name type="common">White poplar</name>
    <dbReference type="NCBI Taxonomy" id="43335"/>
    <lineage>
        <taxon>Eukaryota</taxon>
        <taxon>Viridiplantae</taxon>
        <taxon>Streptophyta</taxon>
        <taxon>Embryophyta</taxon>
        <taxon>Tracheophyta</taxon>
        <taxon>Spermatophyta</taxon>
        <taxon>Magnoliopsida</taxon>
        <taxon>eudicotyledons</taxon>
        <taxon>Gunneridae</taxon>
        <taxon>Pentapetalae</taxon>
        <taxon>rosids</taxon>
        <taxon>fabids</taxon>
        <taxon>Malpighiales</taxon>
        <taxon>Salicaceae</taxon>
        <taxon>Saliceae</taxon>
        <taxon>Populus</taxon>
    </lineage>
</organism>
<evidence type="ECO:0000313" key="1">
    <source>
        <dbReference type="EMBL" id="KAL3569571.1"/>
    </source>
</evidence>
<protein>
    <submittedName>
        <fullName evidence="1">Uncharacterized protein</fullName>
    </submittedName>
</protein>